<dbReference type="InterPro" id="IPR014543">
    <property type="entry name" value="UCP028291"/>
</dbReference>
<dbReference type="Proteomes" id="UP001549321">
    <property type="component" value="Unassembled WGS sequence"/>
</dbReference>
<sequence length="101" mass="11157">MTDTSSNPQTAVATVATEHASRYLQQLCKHFAHKLPVTFDETAGQIDFSIGSCRLVAADGVLTLTLTAQDGSEMPQLQDVVVRHLLRFAFREELAIDWRPA</sequence>
<evidence type="ECO:0008006" key="3">
    <source>
        <dbReference type="Google" id="ProtNLM"/>
    </source>
</evidence>
<comment type="caution">
    <text evidence="1">The sequence shown here is derived from an EMBL/GenBank/DDBJ whole genome shotgun (WGS) entry which is preliminary data.</text>
</comment>
<keyword evidence="2" id="KW-1185">Reference proteome</keyword>
<protein>
    <recommendedName>
        <fullName evidence="3">DUF2218 domain-containing protein</fullName>
    </recommendedName>
</protein>
<evidence type="ECO:0000313" key="2">
    <source>
        <dbReference type="Proteomes" id="UP001549321"/>
    </source>
</evidence>
<organism evidence="1 2">
    <name type="scientific">Kaistia defluvii</name>
    <dbReference type="NCBI Taxonomy" id="410841"/>
    <lineage>
        <taxon>Bacteria</taxon>
        <taxon>Pseudomonadati</taxon>
        <taxon>Pseudomonadota</taxon>
        <taxon>Alphaproteobacteria</taxon>
        <taxon>Hyphomicrobiales</taxon>
        <taxon>Kaistiaceae</taxon>
        <taxon>Kaistia</taxon>
    </lineage>
</organism>
<evidence type="ECO:0000313" key="1">
    <source>
        <dbReference type="EMBL" id="MET4635307.1"/>
    </source>
</evidence>
<reference evidence="1 2" key="1">
    <citation type="submission" date="2024-06" db="EMBL/GenBank/DDBJ databases">
        <title>Sorghum-associated microbial communities from plants grown in Nebraska, USA.</title>
        <authorList>
            <person name="Schachtman D."/>
        </authorList>
    </citation>
    <scope>NUCLEOTIDE SEQUENCE [LARGE SCALE GENOMIC DNA]</scope>
    <source>
        <strain evidence="1 2">3207</strain>
    </source>
</reference>
<dbReference type="RefSeq" id="WP_354552575.1">
    <property type="nucleotide sequence ID" value="NZ_JBEPSM010000002.1"/>
</dbReference>
<dbReference type="PIRSF" id="PIRSF028291">
    <property type="entry name" value="UCP028291"/>
    <property type="match status" value="1"/>
</dbReference>
<accession>A0ABV2R222</accession>
<gene>
    <name evidence="1" type="ORF">ABIE08_003253</name>
</gene>
<name>A0ABV2R222_9HYPH</name>
<proteinExistence type="predicted"/>
<dbReference type="Pfam" id="PF09981">
    <property type="entry name" value="DUF2218"/>
    <property type="match status" value="1"/>
</dbReference>
<dbReference type="Gene3D" id="3.30.310.50">
    <property type="entry name" value="Alpha-D-phosphohexomutase, C-terminal domain"/>
    <property type="match status" value="1"/>
</dbReference>
<dbReference type="EMBL" id="JBEPSM010000002">
    <property type="protein sequence ID" value="MET4635307.1"/>
    <property type="molecule type" value="Genomic_DNA"/>
</dbReference>